<proteinExistence type="inferred from homology"/>
<keyword evidence="4 8" id="KW-0274">FAD</keyword>
<evidence type="ECO:0000256" key="8">
    <source>
        <dbReference type="RuleBase" id="RU361177"/>
    </source>
</evidence>
<dbReference type="InterPro" id="IPR000960">
    <property type="entry name" value="Flavin_mOase"/>
</dbReference>
<organism evidence="9 10">
    <name type="scientific">Ladona fulva</name>
    <name type="common">Scarce chaser dragonfly</name>
    <name type="synonym">Libellula fulva</name>
    <dbReference type="NCBI Taxonomy" id="123851"/>
    <lineage>
        <taxon>Eukaryota</taxon>
        <taxon>Metazoa</taxon>
        <taxon>Ecdysozoa</taxon>
        <taxon>Arthropoda</taxon>
        <taxon>Hexapoda</taxon>
        <taxon>Insecta</taxon>
        <taxon>Pterygota</taxon>
        <taxon>Palaeoptera</taxon>
        <taxon>Odonata</taxon>
        <taxon>Epiprocta</taxon>
        <taxon>Anisoptera</taxon>
        <taxon>Libelluloidea</taxon>
        <taxon>Libellulidae</taxon>
        <taxon>Ladona</taxon>
    </lineage>
</organism>
<dbReference type="InterPro" id="IPR050346">
    <property type="entry name" value="FMO-like"/>
</dbReference>
<dbReference type="InterPro" id="IPR036188">
    <property type="entry name" value="FAD/NAD-bd_sf"/>
</dbReference>
<accession>A0A8K0JY06</accession>
<dbReference type="GO" id="GO:0004499">
    <property type="term" value="F:N,N-dimethylaniline monooxygenase activity"/>
    <property type="evidence" value="ECO:0007669"/>
    <property type="project" value="InterPro"/>
</dbReference>
<dbReference type="GO" id="GO:0050660">
    <property type="term" value="F:flavin adenine dinucleotide binding"/>
    <property type="evidence" value="ECO:0007669"/>
    <property type="project" value="InterPro"/>
</dbReference>
<evidence type="ECO:0000256" key="6">
    <source>
        <dbReference type="ARBA" id="ARBA00023002"/>
    </source>
</evidence>
<dbReference type="AlphaFoldDB" id="A0A8K0JY06"/>
<reference evidence="9" key="2">
    <citation type="submission" date="2017-10" db="EMBL/GenBank/DDBJ databases">
        <title>Ladona fulva Genome sequencing and assembly.</title>
        <authorList>
            <person name="Murali S."/>
            <person name="Richards S."/>
            <person name="Bandaranaike D."/>
            <person name="Bellair M."/>
            <person name="Blankenburg K."/>
            <person name="Chao H."/>
            <person name="Dinh H."/>
            <person name="Doddapaneni H."/>
            <person name="Dugan-Rocha S."/>
            <person name="Elkadiri S."/>
            <person name="Gnanaolivu R."/>
            <person name="Hernandez B."/>
            <person name="Skinner E."/>
            <person name="Javaid M."/>
            <person name="Lee S."/>
            <person name="Li M."/>
            <person name="Ming W."/>
            <person name="Munidasa M."/>
            <person name="Muniz J."/>
            <person name="Nguyen L."/>
            <person name="Hughes D."/>
            <person name="Osuji N."/>
            <person name="Pu L.-L."/>
            <person name="Puazo M."/>
            <person name="Qu C."/>
            <person name="Quiroz J."/>
            <person name="Raj R."/>
            <person name="Weissenberger G."/>
            <person name="Xin Y."/>
            <person name="Zou X."/>
            <person name="Han Y."/>
            <person name="Worley K."/>
            <person name="Muzny D."/>
            <person name="Gibbs R."/>
        </authorList>
    </citation>
    <scope>NUCLEOTIDE SEQUENCE</scope>
    <source>
        <strain evidence="9">Sampled in the wild</strain>
    </source>
</reference>
<keyword evidence="10" id="KW-1185">Reference proteome</keyword>
<dbReference type="SUPFAM" id="SSF51905">
    <property type="entry name" value="FAD/NAD(P)-binding domain"/>
    <property type="match status" value="1"/>
</dbReference>
<dbReference type="Proteomes" id="UP000792457">
    <property type="component" value="Unassembled WGS sequence"/>
</dbReference>
<dbReference type="PRINTS" id="PR00370">
    <property type="entry name" value="FMOXYGENASE"/>
</dbReference>
<keyword evidence="6 8" id="KW-0560">Oxidoreductase</keyword>
<protein>
    <recommendedName>
        <fullName evidence="8">Flavin-containing monooxygenase</fullName>
        <ecNumber evidence="8">1.-.-.-</ecNumber>
    </recommendedName>
</protein>
<evidence type="ECO:0000256" key="4">
    <source>
        <dbReference type="ARBA" id="ARBA00022827"/>
    </source>
</evidence>
<dbReference type="EC" id="1.-.-.-" evidence="8"/>
<dbReference type="PIRSF" id="PIRSF000332">
    <property type="entry name" value="FMO"/>
    <property type="match status" value="1"/>
</dbReference>
<keyword evidence="3 8" id="KW-0285">Flavoprotein</keyword>
<evidence type="ECO:0000256" key="2">
    <source>
        <dbReference type="ARBA" id="ARBA00009183"/>
    </source>
</evidence>
<dbReference type="EMBL" id="KZ308194">
    <property type="protein sequence ID" value="KAG8224381.1"/>
    <property type="molecule type" value="Genomic_DNA"/>
</dbReference>
<evidence type="ECO:0000256" key="3">
    <source>
        <dbReference type="ARBA" id="ARBA00022630"/>
    </source>
</evidence>
<comment type="caution">
    <text evidence="9">The sequence shown here is derived from an EMBL/GenBank/DDBJ whole genome shotgun (WGS) entry which is preliminary data.</text>
</comment>
<name>A0A8K0JY06_LADFU</name>
<evidence type="ECO:0000313" key="10">
    <source>
        <dbReference type="Proteomes" id="UP000792457"/>
    </source>
</evidence>
<dbReference type="OrthoDB" id="66881at2759"/>
<keyword evidence="7 8" id="KW-0503">Monooxygenase</keyword>
<dbReference type="FunFam" id="3.50.50.60:FF:000138">
    <property type="entry name" value="Flavin-containing monooxygenase"/>
    <property type="match status" value="1"/>
</dbReference>
<evidence type="ECO:0000313" key="9">
    <source>
        <dbReference type="EMBL" id="KAG8224381.1"/>
    </source>
</evidence>
<dbReference type="PANTHER" id="PTHR23023">
    <property type="entry name" value="DIMETHYLANILINE MONOOXYGENASE"/>
    <property type="match status" value="1"/>
</dbReference>
<dbReference type="InterPro" id="IPR020946">
    <property type="entry name" value="Flavin_mOase-like"/>
</dbReference>
<comment type="similarity">
    <text evidence="2 8">Belongs to the FMO family.</text>
</comment>
<evidence type="ECO:0000256" key="7">
    <source>
        <dbReference type="ARBA" id="ARBA00023033"/>
    </source>
</evidence>
<sequence length="321" mass="35962">MEKTKVLIIGAGAAGLCAAKHVLSCTNFICRIIEQTDEVGGTWVYTDDIFKDKYGSPIHSSMYQGLKTNLPKEVMQFLDFPFPPNEKSYLHHSEVLQYLRDYAEHNHLLNHLELHKTVELVQPIFGLEKLAWKAQIKDLKKGAIEEDVFDAVMVCNGHYSVPNVPDIPGIQDFKGSVIHSHVFRVSDPYRGKNVVIWGASASGLDISLEISSVAKSVTICHRHPEMVKHKFPENVRQAANIISASGDGFTLEDGTECKADALIYCTGYHYNFPLLSKECAIEVKDNRVTPLYKHLINIEYPSMCLVGLPFKVSPVKLSITY</sequence>
<reference evidence="9" key="1">
    <citation type="submission" date="2013-04" db="EMBL/GenBank/DDBJ databases">
        <authorList>
            <person name="Qu J."/>
            <person name="Murali S.C."/>
            <person name="Bandaranaike D."/>
            <person name="Bellair M."/>
            <person name="Blankenburg K."/>
            <person name="Chao H."/>
            <person name="Dinh H."/>
            <person name="Doddapaneni H."/>
            <person name="Downs B."/>
            <person name="Dugan-Rocha S."/>
            <person name="Elkadiri S."/>
            <person name="Gnanaolivu R.D."/>
            <person name="Hernandez B."/>
            <person name="Javaid M."/>
            <person name="Jayaseelan J.C."/>
            <person name="Lee S."/>
            <person name="Li M."/>
            <person name="Ming W."/>
            <person name="Munidasa M."/>
            <person name="Muniz J."/>
            <person name="Nguyen L."/>
            <person name="Ongeri F."/>
            <person name="Osuji N."/>
            <person name="Pu L.-L."/>
            <person name="Puazo M."/>
            <person name="Qu C."/>
            <person name="Quiroz J."/>
            <person name="Raj R."/>
            <person name="Weissenberger G."/>
            <person name="Xin Y."/>
            <person name="Zou X."/>
            <person name="Han Y."/>
            <person name="Richards S."/>
            <person name="Worley K."/>
            <person name="Muzny D."/>
            <person name="Gibbs R."/>
        </authorList>
    </citation>
    <scope>NUCLEOTIDE SEQUENCE</scope>
    <source>
        <strain evidence="9">Sampled in the wild</strain>
    </source>
</reference>
<evidence type="ECO:0000256" key="1">
    <source>
        <dbReference type="ARBA" id="ARBA00001974"/>
    </source>
</evidence>
<dbReference type="GO" id="GO:0050661">
    <property type="term" value="F:NADP binding"/>
    <property type="evidence" value="ECO:0007669"/>
    <property type="project" value="InterPro"/>
</dbReference>
<evidence type="ECO:0000256" key="5">
    <source>
        <dbReference type="ARBA" id="ARBA00022857"/>
    </source>
</evidence>
<comment type="cofactor">
    <cofactor evidence="1 8">
        <name>FAD</name>
        <dbReference type="ChEBI" id="CHEBI:57692"/>
    </cofactor>
</comment>
<dbReference type="Pfam" id="PF00743">
    <property type="entry name" value="FMO-like"/>
    <property type="match status" value="1"/>
</dbReference>
<gene>
    <name evidence="9" type="ORF">J437_LFUL005203</name>
</gene>
<keyword evidence="5" id="KW-0521">NADP</keyword>
<dbReference type="Gene3D" id="3.50.50.60">
    <property type="entry name" value="FAD/NAD(P)-binding domain"/>
    <property type="match status" value="2"/>
</dbReference>